<dbReference type="PANTHER" id="PTHR43134">
    <property type="entry name" value="SIGNAL RECOGNITION PARTICLE RECEPTOR SUBUNIT ALPHA"/>
    <property type="match status" value="1"/>
</dbReference>
<keyword evidence="11" id="KW-1006">Bacterial flagellum protein export</keyword>
<comment type="similarity">
    <text evidence="2">Belongs to the GTP-binding SRP family.</text>
</comment>
<reference evidence="17 18" key="1">
    <citation type="submission" date="2016-10" db="EMBL/GenBank/DDBJ databases">
        <authorList>
            <person name="de Groot N.N."/>
        </authorList>
    </citation>
    <scope>NUCLEOTIDE SEQUENCE [LARGE SCALE GENOMIC DNA]</scope>
    <source>
        <strain evidence="17 18">DSM 25927</strain>
    </source>
</reference>
<name>A0A1H9AU43_9GAMM</name>
<dbReference type="InterPro" id="IPR020006">
    <property type="entry name" value="FlhF"/>
</dbReference>
<evidence type="ECO:0000256" key="14">
    <source>
        <dbReference type="SAM" id="MobiDB-lite"/>
    </source>
</evidence>
<evidence type="ECO:0000256" key="3">
    <source>
        <dbReference type="ARBA" id="ARBA00014919"/>
    </source>
</evidence>
<gene>
    <name evidence="17" type="ORF">SAMN04488038_101533</name>
</gene>
<proteinExistence type="inferred from homology"/>
<dbReference type="GO" id="GO:0005047">
    <property type="term" value="F:signal recognition particle binding"/>
    <property type="evidence" value="ECO:0007669"/>
    <property type="project" value="TreeGrafter"/>
</dbReference>
<feature type="domain" description="SRP54-type proteins GTP-binding" evidence="16">
    <location>
        <begin position="188"/>
        <end position="380"/>
    </location>
</feature>
<evidence type="ECO:0000256" key="12">
    <source>
        <dbReference type="ARBA" id="ARBA00025337"/>
    </source>
</evidence>
<keyword evidence="17" id="KW-0966">Cell projection</keyword>
<dbReference type="InterPro" id="IPR000897">
    <property type="entry name" value="SRP54_GTPase_dom"/>
</dbReference>
<evidence type="ECO:0000313" key="17">
    <source>
        <dbReference type="EMBL" id="SEP80159.1"/>
    </source>
</evidence>
<accession>A0A1H9AU43</accession>
<dbReference type="GO" id="GO:0005525">
    <property type="term" value="F:GTP binding"/>
    <property type="evidence" value="ECO:0007669"/>
    <property type="project" value="UniProtKB-UniRule"/>
</dbReference>
<keyword evidence="18" id="KW-1185">Reference proteome</keyword>
<dbReference type="Proteomes" id="UP000199233">
    <property type="component" value="Unassembled WGS sequence"/>
</dbReference>
<keyword evidence="17" id="KW-0969">Cilium</keyword>
<organism evidence="17 18">
    <name type="scientific">Solimonas aquatica</name>
    <dbReference type="NCBI Taxonomy" id="489703"/>
    <lineage>
        <taxon>Bacteria</taxon>
        <taxon>Pseudomonadati</taxon>
        <taxon>Pseudomonadota</taxon>
        <taxon>Gammaproteobacteria</taxon>
        <taxon>Nevskiales</taxon>
        <taxon>Nevskiaceae</taxon>
        <taxon>Solimonas</taxon>
    </lineage>
</organism>
<sequence>MKIKRFLASNMREAMRLVREEQGPDAVILANHRVPGGVEVVAATDYDAALLLQAARPQQAPRETAVASASPNHGDEKPAPAAAESPSQHVELPALPQPELQQLRQEIGGMRALIESQLAHAAWRELHQRPERLRALRTMLDIGLDPEMAREIIAELPHDADAERARYLPLGLLARRIPVLTEDPLAAGGVLALVGPTGAGKTTTIAKLAARYAQRFGTRDLALVSTDHYRVGAQEQLFTYGRLLGVPVHSAGNAEELRQVLGRLSDRKLVLIDTAGIGPRDLQLQQQLGELGAVRGRLQTWLVLPAATQAGDLNEIVHRYGDARPSACVLSKIDETLRIGGALSAAIRSGLPITYVCDGQRVPEDLQLARADQLVLRAMQLARSAPAREIDDAALALQIGALHAIR</sequence>
<evidence type="ECO:0000259" key="16">
    <source>
        <dbReference type="SMART" id="SM00962"/>
    </source>
</evidence>
<keyword evidence="10" id="KW-0472">Membrane</keyword>
<dbReference type="GO" id="GO:0003924">
    <property type="term" value="F:GTPase activity"/>
    <property type="evidence" value="ECO:0007669"/>
    <property type="project" value="UniProtKB-UniRule"/>
</dbReference>
<dbReference type="STRING" id="489703.SAMN04488038_101533"/>
<keyword evidence="7" id="KW-1005">Bacterial flagellum biogenesis</keyword>
<evidence type="ECO:0000256" key="8">
    <source>
        <dbReference type="ARBA" id="ARBA00022927"/>
    </source>
</evidence>
<dbReference type="RefSeq" id="WP_093281546.1">
    <property type="nucleotide sequence ID" value="NZ_FOFS01000001.1"/>
</dbReference>
<evidence type="ECO:0000259" key="15">
    <source>
        <dbReference type="SMART" id="SM00382"/>
    </source>
</evidence>
<keyword evidence="8" id="KW-0653">Protein transport</keyword>
<dbReference type="PANTHER" id="PTHR43134:SF3">
    <property type="entry name" value="FLAGELLAR BIOSYNTHESIS PROTEIN FLHF"/>
    <property type="match status" value="1"/>
</dbReference>
<dbReference type="NCBIfam" id="TIGR03499">
    <property type="entry name" value="FlhF"/>
    <property type="match status" value="1"/>
</dbReference>
<comment type="subcellular location">
    <subcellularLocation>
        <location evidence="1">Cell membrane</location>
        <topology evidence="1">Peripheral membrane protein</topology>
        <orientation evidence="1">Cytoplasmic side</orientation>
    </subcellularLocation>
</comment>
<keyword evidence="4" id="KW-0813">Transport</keyword>
<dbReference type="Gene3D" id="3.40.50.300">
    <property type="entry name" value="P-loop containing nucleotide triphosphate hydrolases"/>
    <property type="match status" value="1"/>
</dbReference>
<dbReference type="SUPFAM" id="SSF52540">
    <property type="entry name" value="P-loop containing nucleoside triphosphate hydrolases"/>
    <property type="match status" value="1"/>
</dbReference>
<evidence type="ECO:0000256" key="1">
    <source>
        <dbReference type="ARBA" id="ARBA00004413"/>
    </source>
</evidence>
<evidence type="ECO:0000256" key="9">
    <source>
        <dbReference type="ARBA" id="ARBA00023134"/>
    </source>
</evidence>
<dbReference type="GO" id="GO:0015031">
    <property type="term" value="P:protein transport"/>
    <property type="evidence" value="ECO:0007669"/>
    <property type="project" value="UniProtKB-KW"/>
</dbReference>
<evidence type="ECO:0000256" key="13">
    <source>
        <dbReference type="NCBIfam" id="TIGR03499"/>
    </source>
</evidence>
<dbReference type="EMBL" id="FOFS01000001">
    <property type="protein sequence ID" value="SEP80159.1"/>
    <property type="molecule type" value="Genomic_DNA"/>
</dbReference>
<dbReference type="SMART" id="SM00962">
    <property type="entry name" value="SRP54"/>
    <property type="match status" value="1"/>
</dbReference>
<dbReference type="SMART" id="SM00382">
    <property type="entry name" value="AAA"/>
    <property type="match status" value="1"/>
</dbReference>
<evidence type="ECO:0000256" key="5">
    <source>
        <dbReference type="ARBA" id="ARBA00022475"/>
    </source>
</evidence>
<evidence type="ECO:0000313" key="18">
    <source>
        <dbReference type="Proteomes" id="UP000199233"/>
    </source>
</evidence>
<dbReference type="Pfam" id="PF00448">
    <property type="entry name" value="SRP54"/>
    <property type="match status" value="1"/>
</dbReference>
<dbReference type="GO" id="GO:0006614">
    <property type="term" value="P:SRP-dependent cotranslational protein targeting to membrane"/>
    <property type="evidence" value="ECO:0007669"/>
    <property type="project" value="UniProtKB-UniRule"/>
</dbReference>
<keyword evidence="17" id="KW-0282">Flagellum</keyword>
<evidence type="ECO:0000256" key="4">
    <source>
        <dbReference type="ARBA" id="ARBA00022448"/>
    </source>
</evidence>
<evidence type="ECO:0000256" key="7">
    <source>
        <dbReference type="ARBA" id="ARBA00022795"/>
    </source>
</evidence>
<evidence type="ECO:0000256" key="2">
    <source>
        <dbReference type="ARBA" id="ARBA00008531"/>
    </source>
</evidence>
<dbReference type="GO" id="GO:0005886">
    <property type="term" value="C:plasma membrane"/>
    <property type="evidence" value="ECO:0007669"/>
    <property type="project" value="UniProtKB-SubCell"/>
</dbReference>
<keyword evidence="9" id="KW-0342">GTP-binding</keyword>
<dbReference type="FunFam" id="3.40.50.300:FF:000695">
    <property type="entry name" value="Flagellar biosynthesis regulator FlhF"/>
    <property type="match status" value="1"/>
</dbReference>
<dbReference type="CDD" id="cd17873">
    <property type="entry name" value="FlhF"/>
    <property type="match status" value="1"/>
</dbReference>
<comment type="function">
    <text evidence="12">Necessary for flagellar biosynthesis. May be involved in translocation of the flagellum.</text>
</comment>
<dbReference type="OrthoDB" id="9778554at2"/>
<protein>
    <recommendedName>
        <fullName evidence="3 13">Flagellar biosynthesis protein FlhF</fullName>
    </recommendedName>
</protein>
<dbReference type="InterPro" id="IPR003593">
    <property type="entry name" value="AAA+_ATPase"/>
</dbReference>
<dbReference type="GO" id="GO:0044781">
    <property type="term" value="P:bacterial-type flagellum organization"/>
    <property type="evidence" value="ECO:0007669"/>
    <property type="project" value="UniProtKB-UniRule"/>
</dbReference>
<feature type="region of interest" description="Disordered" evidence="14">
    <location>
        <begin position="57"/>
        <end position="89"/>
    </location>
</feature>
<dbReference type="AlphaFoldDB" id="A0A1H9AU43"/>
<keyword evidence="6" id="KW-0547">Nucleotide-binding</keyword>
<feature type="domain" description="AAA+ ATPase" evidence="15">
    <location>
        <begin position="187"/>
        <end position="322"/>
    </location>
</feature>
<evidence type="ECO:0000256" key="10">
    <source>
        <dbReference type="ARBA" id="ARBA00023136"/>
    </source>
</evidence>
<evidence type="ECO:0000256" key="11">
    <source>
        <dbReference type="ARBA" id="ARBA00023225"/>
    </source>
</evidence>
<dbReference type="InterPro" id="IPR027417">
    <property type="entry name" value="P-loop_NTPase"/>
</dbReference>
<evidence type="ECO:0000256" key="6">
    <source>
        <dbReference type="ARBA" id="ARBA00022741"/>
    </source>
</evidence>
<keyword evidence="5" id="KW-1003">Cell membrane</keyword>
<dbReference type="InterPro" id="IPR047040">
    <property type="entry name" value="FlhF__GTPase_dom"/>
</dbReference>